<dbReference type="InterPro" id="IPR019833">
    <property type="entry name" value="Mn/Fe_SOD_BS"/>
</dbReference>
<evidence type="ECO:0000256" key="2">
    <source>
        <dbReference type="ARBA" id="ARBA00008714"/>
    </source>
</evidence>
<dbReference type="PANTHER" id="PTHR43595">
    <property type="entry name" value="37S RIBOSOMAL PROTEIN S26, MITOCHONDRIAL"/>
    <property type="match status" value="1"/>
</dbReference>
<dbReference type="AlphaFoldDB" id="A0A0G4HEN7"/>
<protein>
    <recommendedName>
        <fullName evidence="7">Superoxide dismutase</fullName>
        <ecNumber evidence="7">1.15.1.1</ecNumber>
    </recommendedName>
</protein>
<dbReference type="Pfam" id="PF02777">
    <property type="entry name" value="Sod_Fe_C"/>
    <property type="match status" value="1"/>
</dbReference>
<dbReference type="InterPro" id="IPR019832">
    <property type="entry name" value="Mn/Fe_SOD_C"/>
</dbReference>
<dbReference type="PROSITE" id="PS00088">
    <property type="entry name" value="SOD_MN"/>
    <property type="match status" value="1"/>
</dbReference>
<dbReference type="Gene3D" id="3.55.40.20">
    <property type="entry name" value="Iron/manganese superoxide dismutase, C-terminal domain"/>
    <property type="match status" value="1"/>
</dbReference>
<dbReference type="InterPro" id="IPR001189">
    <property type="entry name" value="Mn/Fe_SOD"/>
</dbReference>
<organism evidence="10">
    <name type="scientific">Chromera velia CCMP2878</name>
    <dbReference type="NCBI Taxonomy" id="1169474"/>
    <lineage>
        <taxon>Eukaryota</taxon>
        <taxon>Sar</taxon>
        <taxon>Alveolata</taxon>
        <taxon>Colpodellida</taxon>
        <taxon>Chromeraceae</taxon>
        <taxon>Chromera</taxon>
    </lineage>
</organism>
<comment type="catalytic activity">
    <reaction evidence="7">
        <text>2 superoxide + 2 H(+) = H2O2 + O2</text>
        <dbReference type="Rhea" id="RHEA:20696"/>
        <dbReference type="ChEBI" id="CHEBI:15378"/>
        <dbReference type="ChEBI" id="CHEBI:15379"/>
        <dbReference type="ChEBI" id="CHEBI:16240"/>
        <dbReference type="ChEBI" id="CHEBI:18421"/>
        <dbReference type="EC" id="1.15.1.1"/>
    </reaction>
</comment>
<dbReference type="VEuPathDB" id="CryptoDB:Cvel_26697"/>
<dbReference type="InterPro" id="IPR036314">
    <property type="entry name" value="SOD_C_sf"/>
</dbReference>
<accession>A0A0G4HEN7</accession>
<feature type="binding site" evidence="6">
    <location>
        <position position="78"/>
    </location>
    <ligand>
        <name>Mn(2+)</name>
        <dbReference type="ChEBI" id="CHEBI:29035"/>
    </ligand>
</feature>
<dbReference type="EMBL" id="CDMZ01002436">
    <property type="protein sequence ID" value="CEM42369.1"/>
    <property type="molecule type" value="Genomic_DNA"/>
</dbReference>
<feature type="binding site" evidence="6">
    <location>
        <position position="172"/>
    </location>
    <ligand>
        <name>Mn(2+)</name>
        <dbReference type="ChEBI" id="CHEBI:29035"/>
    </ligand>
</feature>
<evidence type="ECO:0000313" key="10">
    <source>
        <dbReference type="EMBL" id="CEM42369.1"/>
    </source>
</evidence>
<evidence type="ECO:0000256" key="6">
    <source>
        <dbReference type="PIRSR" id="PIRSR000349-1"/>
    </source>
</evidence>
<evidence type="ECO:0000259" key="8">
    <source>
        <dbReference type="Pfam" id="PF00081"/>
    </source>
</evidence>
<dbReference type="EC" id="1.15.1.1" evidence="7"/>
<dbReference type="SUPFAM" id="SSF54719">
    <property type="entry name" value="Fe,Mn superoxide dismutase (SOD), C-terminal domain"/>
    <property type="match status" value="1"/>
</dbReference>
<sequence>MASFKLPDLPYPYEALEPYIDKETMNLHHKNHHNTYVTKLNAAVSGSDLASATLMEVQNIAFKKGGAIRNHGGGHYNHAFFWTIMCAPDKSGEPSPALAEAITASFGSIDAMKKEFTDKAVGLFGSGFCWLCMDKSGKLVVIPTSNQDNPLMDGLIEGGPAVPVLGLDVWEHAYYLKYQSRRPEYVAAWWNVVNWPRVSEYFEKHAKNGEPVPLPN</sequence>
<dbReference type="InterPro" id="IPR036324">
    <property type="entry name" value="Mn/Fe_SOD_N_sf"/>
</dbReference>
<keyword evidence="3 6" id="KW-0479">Metal-binding</keyword>
<reference evidence="10" key="1">
    <citation type="submission" date="2014-11" db="EMBL/GenBank/DDBJ databases">
        <authorList>
            <person name="Otto D Thomas"/>
            <person name="Naeem Raeece"/>
        </authorList>
    </citation>
    <scope>NUCLEOTIDE SEQUENCE</scope>
</reference>
<proteinExistence type="inferred from homology"/>
<evidence type="ECO:0000256" key="7">
    <source>
        <dbReference type="RuleBase" id="RU000414"/>
    </source>
</evidence>
<feature type="domain" description="Manganese/iron superoxide dismutase C-terminal" evidence="9">
    <location>
        <begin position="95"/>
        <end position="200"/>
    </location>
</feature>
<dbReference type="InterPro" id="IPR019831">
    <property type="entry name" value="Mn/Fe_SOD_N"/>
</dbReference>
<comment type="similarity">
    <text evidence="2 7">Belongs to the iron/manganese superoxide dismutase family.</text>
</comment>
<evidence type="ECO:0000256" key="5">
    <source>
        <dbReference type="ARBA" id="ARBA00023004"/>
    </source>
</evidence>
<dbReference type="PIRSF" id="PIRSF000349">
    <property type="entry name" value="SODismutase"/>
    <property type="match status" value="1"/>
</dbReference>
<evidence type="ECO:0000256" key="3">
    <source>
        <dbReference type="ARBA" id="ARBA00022723"/>
    </source>
</evidence>
<dbReference type="GO" id="GO:0004784">
    <property type="term" value="F:superoxide dismutase activity"/>
    <property type="evidence" value="ECO:0007669"/>
    <property type="project" value="UniProtKB-EC"/>
</dbReference>
<gene>
    <name evidence="10" type="ORF">Cvel_26697</name>
</gene>
<feature type="binding site" evidence="6">
    <location>
        <position position="28"/>
    </location>
    <ligand>
        <name>Mn(2+)</name>
        <dbReference type="ChEBI" id="CHEBI:29035"/>
    </ligand>
</feature>
<dbReference type="PRINTS" id="PR01703">
    <property type="entry name" value="MNSODISMTASE"/>
</dbReference>
<dbReference type="Pfam" id="PF00081">
    <property type="entry name" value="Sod_Fe_N"/>
    <property type="match status" value="1"/>
</dbReference>
<dbReference type="Gene3D" id="1.10.287.990">
    <property type="entry name" value="Fe,Mn superoxide dismutase (SOD) domain"/>
    <property type="match status" value="1"/>
</dbReference>
<dbReference type="SUPFAM" id="SSF46609">
    <property type="entry name" value="Fe,Mn superoxide dismutase (SOD), N-terminal domain"/>
    <property type="match status" value="1"/>
</dbReference>
<feature type="domain" description="Manganese/iron superoxide dismutase N-terminal" evidence="8">
    <location>
        <begin position="3"/>
        <end position="86"/>
    </location>
</feature>
<dbReference type="PhylomeDB" id="A0A0G4HEN7"/>
<dbReference type="PANTHER" id="PTHR43595:SF2">
    <property type="entry name" value="SMALL RIBOSOMAL SUBUNIT PROTEIN MS42"/>
    <property type="match status" value="1"/>
</dbReference>
<evidence type="ECO:0000256" key="4">
    <source>
        <dbReference type="ARBA" id="ARBA00023002"/>
    </source>
</evidence>
<comment type="function">
    <text evidence="7">Destroys radicals which are normally produced within the cells and which are toxic to biological systems.</text>
</comment>
<dbReference type="GO" id="GO:0005737">
    <property type="term" value="C:cytoplasm"/>
    <property type="evidence" value="ECO:0007669"/>
    <property type="project" value="TreeGrafter"/>
</dbReference>
<keyword evidence="5" id="KW-0408">Iron</keyword>
<feature type="binding site" evidence="6">
    <location>
        <position position="168"/>
    </location>
    <ligand>
        <name>Mn(2+)</name>
        <dbReference type="ChEBI" id="CHEBI:29035"/>
    </ligand>
</feature>
<keyword evidence="4 7" id="KW-0560">Oxidoreductase</keyword>
<comment type="cofactor">
    <cofactor evidence="1">
        <name>Fe cation</name>
        <dbReference type="ChEBI" id="CHEBI:24875"/>
    </cofactor>
</comment>
<dbReference type="GO" id="GO:0046872">
    <property type="term" value="F:metal ion binding"/>
    <property type="evidence" value="ECO:0007669"/>
    <property type="project" value="UniProtKB-KW"/>
</dbReference>
<evidence type="ECO:0000259" key="9">
    <source>
        <dbReference type="Pfam" id="PF02777"/>
    </source>
</evidence>
<name>A0A0G4HEN7_9ALVE</name>
<evidence type="ECO:0000256" key="1">
    <source>
        <dbReference type="ARBA" id="ARBA00001962"/>
    </source>
</evidence>